<dbReference type="HOGENOM" id="CLU_338865_0_0_7"/>
<organism evidence="2 3">
    <name type="scientific">Syntrophobacter fumaroxidans (strain DSM 10017 / MPOB)</name>
    <dbReference type="NCBI Taxonomy" id="335543"/>
    <lineage>
        <taxon>Bacteria</taxon>
        <taxon>Pseudomonadati</taxon>
        <taxon>Thermodesulfobacteriota</taxon>
        <taxon>Syntrophobacteria</taxon>
        <taxon>Syntrophobacterales</taxon>
        <taxon>Syntrophobacteraceae</taxon>
        <taxon>Syntrophobacter</taxon>
    </lineage>
</organism>
<dbReference type="STRING" id="335543.Sfum_0320"/>
<feature type="region of interest" description="Disordered" evidence="1">
    <location>
        <begin position="195"/>
        <end position="214"/>
    </location>
</feature>
<accession>A0LF18</accession>
<gene>
    <name evidence="2" type="ordered locus">Sfum_0320</name>
</gene>
<dbReference type="InParanoid" id="A0LF18"/>
<dbReference type="EMBL" id="CP000478">
    <property type="protein sequence ID" value="ABK16020.1"/>
    <property type="molecule type" value="Genomic_DNA"/>
</dbReference>
<evidence type="ECO:0000313" key="3">
    <source>
        <dbReference type="Proteomes" id="UP000001784"/>
    </source>
</evidence>
<dbReference type="RefSeq" id="WP_011697193.1">
    <property type="nucleotide sequence ID" value="NC_008554.1"/>
</dbReference>
<protein>
    <submittedName>
        <fullName evidence="2">Uncharacterized protein</fullName>
    </submittedName>
</protein>
<evidence type="ECO:0000256" key="1">
    <source>
        <dbReference type="SAM" id="MobiDB-lite"/>
    </source>
</evidence>
<dbReference type="eggNOG" id="COG3170">
    <property type="taxonomic scope" value="Bacteria"/>
</dbReference>
<name>A0LF18_SYNFM</name>
<feature type="region of interest" description="Disordered" evidence="1">
    <location>
        <begin position="89"/>
        <end position="113"/>
    </location>
</feature>
<keyword evidence="3" id="KW-1185">Reference proteome</keyword>
<feature type="region of interest" description="Disordered" evidence="1">
    <location>
        <begin position="294"/>
        <end position="314"/>
    </location>
</feature>
<dbReference type="Proteomes" id="UP000001784">
    <property type="component" value="Chromosome"/>
</dbReference>
<dbReference type="AlphaFoldDB" id="A0LF18"/>
<sequence length="839" mass="90482">MSEKQNDDAAEKKRKIDFDAFELQIDQEIDSLFIPAGQTAQDAGSSAAIGKEAQPAPPRPAPATSPKVAPEIVAGIAPEMVPKLTVEPVPETAPKPAATSLSGIAPERLSKPDVEPVPEISLETAFKAVGPAVAEKVPEIPAQTVPKVVPDLPESAEGFHRMTELQPEAAAPVAGGGELEVEIDREIDLLFQAETAASPKSEPTAAQSRPVPDILATGKIKTEDIMEEPVFEPLKAEAPPATPSSPVKPVEIKSGDFELQLDQEIDSLFVPSSPIPPAPSAKTPTAEFQFEIPGAEAKAEEPPAPRVAAEQPAPKAPQVDLLADLNLEEILSAEPHKPASDLFRAAPEKAEPAPTAVMPAPDWFKPVSDAPAVTPAPVLDEVRAEKAETAPAAELEAEEGTELAALLDAFKIAYLSLDWEFSVENISSLQASLSSLEPHCRKSAGANSIYKILKAVLERLKTKPHAINPQLIEMVRDSQELLKPILLKEGHLDRQEKEKVKNLIARFQTQRDKTSLDKAPITSRLATEADAGMEVDQAVPLATLPEDQIAFVDRRPISALKGWLEASRALVSETVQGLEFENRRLRQIEQILGKTKALEPLVARLEGIRANVEKHVLAFKSREPEWDERIRWLGELDVTISSRGGQVPRPAEDAVELEEVVLEAEELREPGYAPAFSVEGDVRPDQVYYFSMGGRKFAVLASQVVKIDKVSGAKVKKFVKQGYASLNDFKPMFKNIKAGLFGTWGGLPLEVLKGYRFVPIPAEVFGGESLPARSGGAILLSSGKRHGIVFCDSAVVDLHNDVEIVIGKASDDRMLGSIMGVADAPVEVLNLDRTVRSLG</sequence>
<proteinExistence type="predicted"/>
<dbReference type="OrthoDB" id="9897262at2"/>
<evidence type="ECO:0000313" key="2">
    <source>
        <dbReference type="EMBL" id="ABK16020.1"/>
    </source>
</evidence>
<dbReference type="KEGG" id="sfu:Sfum_0320"/>
<reference evidence="2 3" key="1">
    <citation type="submission" date="2006-10" db="EMBL/GenBank/DDBJ databases">
        <title>Complete sequence of Syntrophobacter fumaroxidans MPOB.</title>
        <authorList>
            <consortium name="US DOE Joint Genome Institute"/>
            <person name="Copeland A."/>
            <person name="Lucas S."/>
            <person name="Lapidus A."/>
            <person name="Barry K."/>
            <person name="Detter J.C."/>
            <person name="Glavina del Rio T."/>
            <person name="Hammon N."/>
            <person name="Israni S."/>
            <person name="Pitluck S."/>
            <person name="Goltsman E.G."/>
            <person name="Martinez M."/>
            <person name="Schmutz J."/>
            <person name="Larimer F."/>
            <person name="Land M."/>
            <person name="Hauser L."/>
            <person name="Kyrpides N."/>
            <person name="Kim E."/>
            <person name="Boone D.R."/>
            <person name="Brockman F."/>
            <person name="Culley D."/>
            <person name="Ferry J."/>
            <person name="Gunsalus R."/>
            <person name="McInerney M.J."/>
            <person name="Morrison M."/>
            <person name="Plugge C."/>
            <person name="Rohlin L."/>
            <person name="Scholten J."/>
            <person name="Sieber J."/>
            <person name="Stams A.J.M."/>
            <person name="Worm P."/>
            <person name="Henstra A.M."/>
            <person name="Richardson P."/>
        </authorList>
    </citation>
    <scope>NUCLEOTIDE SEQUENCE [LARGE SCALE GENOMIC DNA]</scope>
    <source>
        <strain evidence="3">DSM 10017 / MPOB</strain>
    </source>
</reference>
<feature type="region of interest" description="Disordered" evidence="1">
    <location>
        <begin position="34"/>
        <end position="68"/>
    </location>
</feature>